<evidence type="ECO:0000313" key="2">
    <source>
        <dbReference type="Proteomes" id="UP001444625"/>
    </source>
</evidence>
<dbReference type="RefSeq" id="WP_345824510.1">
    <property type="nucleotide sequence ID" value="NZ_JBDIML010000002.1"/>
</dbReference>
<dbReference type="Proteomes" id="UP001444625">
    <property type="component" value="Unassembled WGS sequence"/>
</dbReference>
<gene>
    <name evidence="1" type="ORF">ABC228_07605</name>
</gene>
<evidence type="ECO:0000313" key="1">
    <source>
        <dbReference type="EMBL" id="MEN2767048.1"/>
    </source>
</evidence>
<accession>A0ABU9XFI6</accession>
<reference evidence="1 2" key="1">
    <citation type="submission" date="2024-05" db="EMBL/GenBank/DDBJ databases">
        <authorList>
            <person name="Haq I."/>
            <person name="Ullah Z."/>
            <person name="Ahmad R."/>
            <person name="Li M."/>
            <person name="Tong Y."/>
        </authorList>
    </citation>
    <scope>NUCLEOTIDE SEQUENCE [LARGE SCALE GENOMIC DNA]</scope>
    <source>
        <strain evidence="1 2">16A2E</strain>
    </source>
</reference>
<proteinExistence type="predicted"/>
<dbReference type="EMBL" id="JBDIML010000002">
    <property type="protein sequence ID" value="MEN2767048.1"/>
    <property type="molecule type" value="Genomic_DNA"/>
</dbReference>
<sequence>MITLIEDPKKELEYDITCMTDGSELNVTIIPAYCASCRRQIEGFFYFQNARIGQVGTIPCNHCGMEIHCTVHDGSQDSIYMIPEIYSEQWSYVGENQLRSHVEIDFQDLYQINTKTMKKLEKILLSEQGEQHFLVELDQSKLELNDLIDQVMSSLKLNELPNEKIMTDDRFNMLPEKVNKWLNLLKVLHII</sequence>
<keyword evidence="2" id="KW-1185">Reference proteome</keyword>
<organism evidence="1 2">
    <name type="scientific">Ornithinibacillus xuwenensis</name>
    <dbReference type="NCBI Taxonomy" id="3144668"/>
    <lineage>
        <taxon>Bacteria</taxon>
        <taxon>Bacillati</taxon>
        <taxon>Bacillota</taxon>
        <taxon>Bacilli</taxon>
        <taxon>Bacillales</taxon>
        <taxon>Bacillaceae</taxon>
        <taxon>Ornithinibacillus</taxon>
    </lineage>
</organism>
<comment type="caution">
    <text evidence="1">The sequence shown here is derived from an EMBL/GenBank/DDBJ whole genome shotgun (WGS) entry which is preliminary data.</text>
</comment>
<name>A0ABU9XFI6_9BACI</name>
<protein>
    <submittedName>
        <fullName evidence="1">Uncharacterized protein</fullName>
    </submittedName>
</protein>